<gene>
    <name evidence="10" type="ORF">STAS_24182</name>
</gene>
<sequence>MRPPPTGAVPPLPETCRRYWTRGGALRNVPIGGGCRKTKKHKPSGDSNAPSGPDFSHAVEFPKIPSLAISSSPSFSAVGFQQMGSFINSQSSLTIESLSSINQDLHWKLQRQRLATLFSGGDEAHKNQKNFEPAGSCGNHITNIGLSTELFFNNPYADVAPSNLNEGTSWSSGIQDLY</sequence>
<evidence type="ECO:0000313" key="11">
    <source>
        <dbReference type="Proteomes" id="UP000325081"/>
    </source>
</evidence>
<proteinExistence type="predicted"/>
<dbReference type="OrthoDB" id="10652253at2759"/>
<evidence type="ECO:0000256" key="8">
    <source>
        <dbReference type="SAM" id="MobiDB-lite"/>
    </source>
</evidence>
<dbReference type="Pfam" id="PF02701">
    <property type="entry name" value="Zn_ribbon_Dof"/>
    <property type="match status" value="1"/>
</dbReference>
<keyword evidence="3" id="KW-0862">Zinc</keyword>
<reference evidence="11" key="1">
    <citation type="journal article" date="2019" name="Curr. Biol.">
        <title>Genome Sequence of Striga asiatica Provides Insight into the Evolution of Plant Parasitism.</title>
        <authorList>
            <person name="Yoshida S."/>
            <person name="Kim S."/>
            <person name="Wafula E.K."/>
            <person name="Tanskanen J."/>
            <person name="Kim Y.M."/>
            <person name="Honaas L."/>
            <person name="Yang Z."/>
            <person name="Spallek T."/>
            <person name="Conn C.E."/>
            <person name="Ichihashi Y."/>
            <person name="Cheong K."/>
            <person name="Cui S."/>
            <person name="Der J.P."/>
            <person name="Gundlach H."/>
            <person name="Jiao Y."/>
            <person name="Hori C."/>
            <person name="Ishida J.K."/>
            <person name="Kasahara H."/>
            <person name="Kiba T."/>
            <person name="Kim M.S."/>
            <person name="Koo N."/>
            <person name="Laohavisit A."/>
            <person name="Lee Y.H."/>
            <person name="Lumba S."/>
            <person name="McCourt P."/>
            <person name="Mortimer J.C."/>
            <person name="Mutuku J.M."/>
            <person name="Nomura T."/>
            <person name="Sasaki-Sekimoto Y."/>
            <person name="Seto Y."/>
            <person name="Wang Y."/>
            <person name="Wakatake T."/>
            <person name="Sakakibara H."/>
            <person name="Demura T."/>
            <person name="Yamaguchi S."/>
            <person name="Yoneyama K."/>
            <person name="Manabe R.I."/>
            <person name="Nelson D.C."/>
            <person name="Schulman A.H."/>
            <person name="Timko M.P."/>
            <person name="dePamphilis C.W."/>
            <person name="Choi D."/>
            <person name="Shirasu K."/>
        </authorList>
    </citation>
    <scope>NUCLEOTIDE SEQUENCE [LARGE SCALE GENOMIC DNA]</scope>
    <source>
        <strain evidence="11">cv. UVA1</strain>
    </source>
</reference>
<dbReference type="InterPro" id="IPR045174">
    <property type="entry name" value="Dof"/>
</dbReference>
<keyword evidence="1" id="KW-0479">Metal-binding</keyword>
<evidence type="ECO:0000256" key="3">
    <source>
        <dbReference type="ARBA" id="ARBA00022833"/>
    </source>
</evidence>
<protein>
    <submittedName>
        <fullName evidence="10">Dof zinc finger protein</fullName>
    </submittedName>
</protein>
<keyword evidence="6" id="KW-0804">Transcription</keyword>
<feature type="region of interest" description="Disordered" evidence="8">
    <location>
        <begin position="30"/>
        <end position="57"/>
    </location>
</feature>
<comment type="caution">
    <text evidence="10">The sequence shown here is derived from an EMBL/GenBank/DDBJ whole genome shotgun (WGS) entry which is preliminary data.</text>
</comment>
<keyword evidence="11" id="KW-1185">Reference proteome</keyword>
<dbReference type="PANTHER" id="PTHR31992">
    <property type="entry name" value="DOF ZINC FINGER PROTEIN DOF1.4-RELATED"/>
    <property type="match status" value="1"/>
</dbReference>
<keyword evidence="4" id="KW-0805">Transcription regulation</keyword>
<evidence type="ECO:0000256" key="7">
    <source>
        <dbReference type="ARBA" id="ARBA00023242"/>
    </source>
</evidence>
<dbReference type="GO" id="GO:0003677">
    <property type="term" value="F:DNA binding"/>
    <property type="evidence" value="ECO:0007669"/>
    <property type="project" value="UniProtKB-KW"/>
</dbReference>
<name>A0A5A7QT42_STRAF</name>
<evidence type="ECO:0000256" key="1">
    <source>
        <dbReference type="ARBA" id="ARBA00022723"/>
    </source>
</evidence>
<feature type="domain" description="Dof-type" evidence="9">
    <location>
        <begin position="15"/>
        <end position="40"/>
    </location>
</feature>
<evidence type="ECO:0000259" key="9">
    <source>
        <dbReference type="Pfam" id="PF02701"/>
    </source>
</evidence>
<evidence type="ECO:0000256" key="5">
    <source>
        <dbReference type="ARBA" id="ARBA00023125"/>
    </source>
</evidence>
<evidence type="ECO:0000256" key="6">
    <source>
        <dbReference type="ARBA" id="ARBA00023163"/>
    </source>
</evidence>
<dbReference type="InterPro" id="IPR003851">
    <property type="entry name" value="Znf_Dof"/>
</dbReference>
<evidence type="ECO:0000256" key="2">
    <source>
        <dbReference type="ARBA" id="ARBA00022771"/>
    </source>
</evidence>
<dbReference type="Proteomes" id="UP000325081">
    <property type="component" value="Unassembled WGS sequence"/>
</dbReference>
<dbReference type="GO" id="GO:0003700">
    <property type="term" value="F:DNA-binding transcription factor activity"/>
    <property type="evidence" value="ECO:0007669"/>
    <property type="project" value="InterPro"/>
</dbReference>
<organism evidence="10 11">
    <name type="scientific">Striga asiatica</name>
    <name type="common">Asiatic witchweed</name>
    <name type="synonym">Buchnera asiatica</name>
    <dbReference type="NCBI Taxonomy" id="4170"/>
    <lineage>
        <taxon>Eukaryota</taxon>
        <taxon>Viridiplantae</taxon>
        <taxon>Streptophyta</taxon>
        <taxon>Embryophyta</taxon>
        <taxon>Tracheophyta</taxon>
        <taxon>Spermatophyta</taxon>
        <taxon>Magnoliopsida</taxon>
        <taxon>eudicotyledons</taxon>
        <taxon>Gunneridae</taxon>
        <taxon>Pentapetalae</taxon>
        <taxon>asterids</taxon>
        <taxon>lamiids</taxon>
        <taxon>Lamiales</taxon>
        <taxon>Orobanchaceae</taxon>
        <taxon>Buchnereae</taxon>
        <taxon>Striga</taxon>
    </lineage>
</organism>
<dbReference type="PANTHER" id="PTHR31992:SF313">
    <property type="entry name" value="DOF ZINC FINGER PROTEIN DOF5.7"/>
    <property type="match status" value="1"/>
</dbReference>
<keyword evidence="7" id="KW-0539">Nucleus</keyword>
<keyword evidence="5" id="KW-0238">DNA-binding</keyword>
<evidence type="ECO:0000256" key="4">
    <source>
        <dbReference type="ARBA" id="ARBA00023015"/>
    </source>
</evidence>
<keyword evidence="2" id="KW-0863">Zinc-finger</keyword>
<accession>A0A5A7QT42</accession>
<evidence type="ECO:0000313" key="10">
    <source>
        <dbReference type="EMBL" id="GER47121.1"/>
    </source>
</evidence>
<dbReference type="GO" id="GO:0008270">
    <property type="term" value="F:zinc ion binding"/>
    <property type="evidence" value="ECO:0007669"/>
    <property type="project" value="UniProtKB-KW"/>
</dbReference>
<dbReference type="EMBL" id="BKCP01007737">
    <property type="protein sequence ID" value="GER47121.1"/>
    <property type="molecule type" value="Genomic_DNA"/>
</dbReference>
<dbReference type="AlphaFoldDB" id="A0A5A7QT42"/>